<keyword evidence="5" id="KW-0862">Zinc</keyword>
<organism evidence="12 13">
    <name type="scientific">Hibiscus sabdariffa</name>
    <name type="common">roselle</name>
    <dbReference type="NCBI Taxonomy" id="183260"/>
    <lineage>
        <taxon>Eukaryota</taxon>
        <taxon>Viridiplantae</taxon>
        <taxon>Streptophyta</taxon>
        <taxon>Embryophyta</taxon>
        <taxon>Tracheophyta</taxon>
        <taxon>Spermatophyta</taxon>
        <taxon>Magnoliopsida</taxon>
        <taxon>eudicotyledons</taxon>
        <taxon>Gunneridae</taxon>
        <taxon>Pentapetalae</taxon>
        <taxon>rosids</taxon>
        <taxon>malvids</taxon>
        <taxon>Malvales</taxon>
        <taxon>Malvaceae</taxon>
        <taxon>Malvoideae</taxon>
        <taxon>Hibiscus</taxon>
    </lineage>
</organism>
<gene>
    <name evidence="12" type="ORF">V6N12_064782</name>
</gene>
<keyword evidence="8 10" id="KW-0472">Membrane</keyword>
<dbReference type="InterPro" id="IPR002524">
    <property type="entry name" value="Cation_efflux"/>
</dbReference>
<feature type="compositionally biased region" description="Basic and acidic residues" evidence="9">
    <location>
        <begin position="375"/>
        <end position="384"/>
    </location>
</feature>
<dbReference type="InterPro" id="IPR004046">
    <property type="entry name" value="GST_C"/>
</dbReference>
<dbReference type="NCBIfam" id="TIGR01297">
    <property type="entry name" value="CDF"/>
    <property type="match status" value="1"/>
</dbReference>
<dbReference type="Gene3D" id="1.20.1050.10">
    <property type="match status" value="1"/>
</dbReference>
<feature type="transmembrane region" description="Helical" evidence="10">
    <location>
        <begin position="223"/>
        <end position="240"/>
    </location>
</feature>
<dbReference type="Pfam" id="PF00043">
    <property type="entry name" value="GST_C"/>
    <property type="match status" value="1"/>
</dbReference>
<dbReference type="Proteomes" id="UP001472677">
    <property type="component" value="Unassembled WGS sequence"/>
</dbReference>
<feature type="transmembrane region" description="Helical" evidence="10">
    <location>
        <begin position="290"/>
        <end position="312"/>
    </location>
</feature>
<accession>A0ABR2G7A8</accession>
<evidence type="ECO:0000256" key="1">
    <source>
        <dbReference type="ARBA" id="ARBA00004141"/>
    </source>
</evidence>
<dbReference type="SUPFAM" id="SSF161111">
    <property type="entry name" value="Cation efflux protein transmembrane domain-like"/>
    <property type="match status" value="1"/>
</dbReference>
<dbReference type="Gene3D" id="3.40.30.10">
    <property type="entry name" value="Glutaredoxin"/>
    <property type="match status" value="1"/>
</dbReference>
<evidence type="ECO:0000256" key="10">
    <source>
        <dbReference type="SAM" id="Phobius"/>
    </source>
</evidence>
<keyword evidence="3" id="KW-0813">Transport</keyword>
<keyword evidence="13" id="KW-1185">Reference proteome</keyword>
<evidence type="ECO:0000256" key="9">
    <source>
        <dbReference type="SAM" id="MobiDB-lite"/>
    </source>
</evidence>
<dbReference type="SUPFAM" id="SSF52833">
    <property type="entry name" value="Thioredoxin-like"/>
    <property type="match status" value="1"/>
</dbReference>
<comment type="caution">
    <text evidence="12">The sequence shown here is derived from an EMBL/GenBank/DDBJ whole genome shotgun (WGS) entry which is preliminary data.</text>
</comment>
<proteinExistence type="inferred from homology"/>
<evidence type="ECO:0000256" key="3">
    <source>
        <dbReference type="ARBA" id="ARBA00022448"/>
    </source>
</evidence>
<evidence type="ECO:0000256" key="6">
    <source>
        <dbReference type="ARBA" id="ARBA00022989"/>
    </source>
</evidence>
<feature type="transmembrane region" description="Helical" evidence="10">
    <location>
        <begin position="410"/>
        <end position="433"/>
    </location>
</feature>
<dbReference type="Pfam" id="PF16916">
    <property type="entry name" value="ZT_dimer"/>
    <property type="match status" value="1"/>
</dbReference>
<dbReference type="CDD" id="cd03185">
    <property type="entry name" value="GST_C_Tau"/>
    <property type="match status" value="1"/>
</dbReference>
<dbReference type="InterPro" id="IPR010987">
    <property type="entry name" value="Glutathione-S-Trfase_C-like"/>
</dbReference>
<keyword evidence="7" id="KW-0406">Ion transport</keyword>
<protein>
    <recommendedName>
        <fullName evidence="11">GST C-terminal domain-containing protein</fullName>
    </recommendedName>
</protein>
<dbReference type="InterPro" id="IPR058533">
    <property type="entry name" value="Cation_efflux_TM"/>
</dbReference>
<evidence type="ECO:0000256" key="4">
    <source>
        <dbReference type="ARBA" id="ARBA00022692"/>
    </source>
</evidence>
<feature type="transmembrane region" description="Helical" evidence="10">
    <location>
        <begin position="439"/>
        <end position="464"/>
    </location>
</feature>
<keyword evidence="6 10" id="KW-1133">Transmembrane helix</keyword>
<evidence type="ECO:0000256" key="8">
    <source>
        <dbReference type="ARBA" id="ARBA00023136"/>
    </source>
</evidence>
<feature type="compositionally biased region" description="Basic residues" evidence="9">
    <location>
        <begin position="360"/>
        <end position="374"/>
    </location>
</feature>
<evidence type="ECO:0000256" key="7">
    <source>
        <dbReference type="ARBA" id="ARBA00023065"/>
    </source>
</evidence>
<dbReference type="EMBL" id="JBBPBM010000002">
    <property type="protein sequence ID" value="KAK8596283.1"/>
    <property type="molecule type" value="Genomic_DNA"/>
</dbReference>
<dbReference type="InterPro" id="IPR050681">
    <property type="entry name" value="CDF/SLC30A"/>
</dbReference>
<evidence type="ECO:0000313" key="12">
    <source>
        <dbReference type="EMBL" id="KAK8596283.1"/>
    </source>
</evidence>
<dbReference type="InterPro" id="IPR036837">
    <property type="entry name" value="Cation_efflux_CTD_sf"/>
</dbReference>
<dbReference type="InterPro" id="IPR027470">
    <property type="entry name" value="Cation_efflux_CTD"/>
</dbReference>
<feature type="transmembrane region" description="Helical" evidence="10">
    <location>
        <begin position="324"/>
        <end position="345"/>
    </location>
</feature>
<feature type="region of interest" description="Disordered" evidence="9">
    <location>
        <begin position="357"/>
        <end position="384"/>
    </location>
</feature>
<dbReference type="PROSITE" id="PS50405">
    <property type="entry name" value="GST_CTER"/>
    <property type="match status" value="1"/>
</dbReference>
<comment type="subcellular location">
    <subcellularLocation>
        <location evidence="1">Membrane</location>
        <topology evidence="1">Multi-pass membrane protein</topology>
    </subcellularLocation>
</comment>
<evidence type="ECO:0000259" key="11">
    <source>
        <dbReference type="PROSITE" id="PS50405"/>
    </source>
</evidence>
<feature type="domain" description="GST C-terminal" evidence="11">
    <location>
        <begin position="72"/>
        <end position="191"/>
    </location>
</feature>
<keyword evidence="5" id="KW-0864">Zinc transport</keyword>
<keyword evidence="4 10" id="KW-0812">Transmembrane</keyword>
<dbReference type="Pfam" id="PF01545">
    <property type="entry name" value="Cation_efflux"/>
    <property type="match status" value="1"/>
</dbReference>
<name>A0ABR2G7A8_9ROSI</name>
<dbReference type="PANTHER" id="PTHR11562">
    <property type="entry name" value="CATION EFFLUX PROTEIN/ ZINC TRANSPORTER"/>
    <property type="match status" value="1"/>
</dbReference>
<evidence type="ECO:0000256" key="5">
    <source>
        <dbReference type="ARBA" id="ARBA00022906"/>
    </source>
</evidence>
<dbReference type="SUPFAM" id="SSF47616">
    <property type="entry name" value="GST C-terminal domain-like"/>
    <property type="match status" value="1"/>
</dbReference>
<evidence type="ECO:0000256" key="2">
    <source>
        <dbReference type="ARBA" id="ARBA00008873"/>
    </source>
</evidence>
<sequence length="547" mass="62010">MAEIHAKISSCCSNRGNFISYKRANEAMEKYNPVHQKISVPVHNGKPIAESLVILEYIDETWRNYLVLLPQDPYERSMARFWAKFIGEKILITARKVNFTTGKEQELVVKELTQQLKLLDNELKGKPYFAGEAIGYLDIMVVNFLSPFSFGRVTSALLLWRMDHGKDPILRFKDQMKIELPLVSKENTVILIPVESKCFSVSTSLQENITLESKERQKSASQLSGLIIFYLMVILVEIFGGMKANSLAVLTDAAHLLTDVAGFSVSLFTVWASAWKATSYHSFGFRRLEVLGALISVQLIWLISLLLIYEALDRLLRNKRDVNGALMFAVAAFGFVINLIIVLWLGHDHNHHVFGNDHHEHHHHHHHHHHHEHHHDHDSNKPCDLGKEEVTSLVPSSTEKKILNINLQGAYLHVMTDLIQSVGVMIAGAVIWLKPNWLIIDLLCTLVFSTLALGTTLPMLRVVFDILMGRTPRDINIEILESGIKAIDGVQDIHDLHVWAITVGKLVLSCHVVAKPGAESKEIISKIRDYCERTYKIHHITAQIEQF</sequence>
<dbReference type="InterPro" id="IPR036249">
    <property type="entry name" value="Thioredoxin-like_sf"/>
</dbReference>
<feature type="transmembrane region" description="Helical" evidence="10">
    <location>
        <begin position="260"/>
        <end position="278"/>
    </location>
</feature>
<dbReference type="InterPro" id="IPR027469">
    <property type="entry name" value="Cation_efflux_TMD_sf"/>
</dbReference>
<evidence type="ECO:0000313" key="13">
    <source>
        <dbReference type="Proteomes" id="UP001472677"/>
    </source>
</evidence>
<comment type="similarity">
    <text evidence="2">Belongs to the cation diffusion facilitator (CDF) transporter (TC 2.A.4) family. SLC30A subfamily.</text>
</comment>
<dbReference type="InterPro" id="IPR045074">
    <property type="entry name" value="GST_C_Tau"/>
</dbReference>
<reference evidence="12 13" key="1">
    <citation type="journal article" date="2024" name="G3 (Bethesda)">
        <title>Genome assembly of Hibiscus sabdariffa L. provides insights into metabolisms of medicinal natural products.</title>
        <authorList>
            <person name="Kim T."/>
        </authorList>
    </citation>
    <scope>NUCLEOTIDE SEQUENCE [LARGE SCALE GENOMIC DNA]</scope>
    <source>
        <strain evidence="12">TK-2024</strain>
        <tissue evidence="12">Old leaves</tissue>
    </source>
</reference>
<dbReference type="SUPFAM" id="SSF160240">
    <property type="entry name" value="Cation efflux protein cytoplasmic domain-like"/>
    <property type="match status" value="1"/>
</dbReference>
<dbReference type="PANTHER" id="PTHR11562:SF54">
    <property type="entry name" value="METAL TOLERANCE PROTEIN B"/>
    <property type="match status" value="1"/>
</dbReference>
<dbReference type="InterPro" id="IPR036282">
    <property type="entry name" value="Glutathione-S-Trfase_C_sf"/>
</dbReference>
<dbReference type="Gene3D" id="1.20.1510.10">
    <property type="entry name" value="Cation efflux protein transmembrane domain"/>
    <property type="match status" value="1"/>
</dbReference>